<feature type="transmembrane region" description="Helical" evidence="2">
    <location>
        <begin position="208"/>
        <end position="228"/>
    </location>
</feature>
<keyword evidence="2" id="KW-1133">Transmembrane helix</keyword>
<keyword evidence="2" id="KW-0472">Membrane</keyword>
<feature type="compositionally biased region" description="Low complexity" evidence="1">
    <location>
        <begin position="22"/>
        <end position="33"/>
    </location>
</feature>
<evidence type="ECO:0000256" key="2">
    <source>
        <dbReference type="SAM" id="Phobius"/>
    </source>
</evidence>
<evidence type="ECO:0000313" key="4">
    <source>
        <dbReference type="WBParaSite" id="MBELARI_LOCUS21563"/>
    </source>
</evidence>
<proteinExistence type="predicted"/>
<evidence type="ECO:0000313" key="3">
    <source>
        <dbReference type="Proteomes" id="UP000887575"/>
    </source>
</evidence>
<feature type="transmembrane region" description="Helical" evidence="2">
    <location>
        <begin position="332"/>
        <end position="357"/>
    </location>
</feature>
<organism evidence="3 4">
    <name type="scientific">Mesorhabditis belari</name>
    <dbReference type="NCBI Taxonomy" id="2138241"/>
    <lineage>
        <taxon>Eukaryota</taxon>
        <taxon>Metazoa</taxon>
        <taxon>Ecdysozoa</taxon>
        <taxon>Nematoda</taxon>
        <taxon>Chromadorea</taxon>
        <taxon>Rhabditida</taxon>
        <taxon>Rhabditina</taxon>
        <taxon>Rhabditomorpha</taxon>
        <taxon>Rhabditoidea</taxon>
        <taxon>Rhabditidae</taxon>
        <taxon>Mesorhabditinae</taxon>
        <taxon>Mesorhabditis</taxon>
    </lineage>
</organism>
<dbReference type="PANTHER" id="PTHR33444">
    <property type="entry name" value="SI:DKEY-19B23.12-RELATED"/>
    <property type="match status" value="1"/>
</dbReference>
<dbReference type="InterPro" id="IPR040350">
    <property type="entry name" value="TMEM272"/>
</dbReference>
<dbReference type="Proteomes" id="UP000887575">
    <property type="component" value="Unassembled WGS sequence"/>
</dbReference>
<feature type="transmembrane region" description="Helical" evidence="2">
    <location>
        <begin position="240"/>
        <end position="261"/>
    </location>
</feature>
<keyword evidence="3" id="KW-1185">Reference proteome</keyword>
<keyword evidence="2" id="KW-0812">Transmembrane</keyword>
<feature type="transmembrane region" description="Helical" evidence="2">
    <location>
        <begin position="293"/>
        <end position="312"/>
    </location>
</feature>
<dbReference type="WBParaSite" id="MBELARI_LOCUS21563">
    <property type="protein sequence ID" value="MBELARI_LOCUS21563"/>
    <property type="gene ID" value="MBELARI_LOCUS21563"/>
</dbReference>
<protein>
    <submittedName>
        <fullName evidence="4">Uncharacterized protein</fullName>
    </submittedName>
</protein>
<feature type="region of interest" description="Disordered" evidence="1">
    <location>
        <begin position="1"/>
        <end position="33"/>
    </location>
</feature>
<dbReference type="AlphaFoldDB" id="A0AAF3F7F3"/>
<name>A0AAF3F7F3_9BILA</name>
<dbReference type="PANTHER" id="PTHR33444:SF8">
    <property type="entry name" value="MARVEL DOMAIN-CONTAINING PROTEIN"/>
    <property type="match status" value="1"/>
</dbReference>
<reference evidence="4" key="1">
    <citation type="submission" date="2024-02" db="UniProtKB">
        <authorList>
            <consortium name="WormBaseParasite"/>
        </authorList>
    </citation>
    <scope>IDENTIFICATION</scope>
</reference>
<accession>A0AAF3F7F3</accession>
<sequence>MHYHEQSERITSESFIHRSRASDSSLLSNNNNVLKSSVNNGEMLRNNSSSLPRNQTVFPVSTVDSTKSSLLSETLGAYGEVHLSNPNSPQRHENPQQTKSAYLNQDGSLTLQLAPLQQNRLEERPTSFNSNPSFIRGNSPYNQLLQTPPSYTEMARQEKVYMPTTEPILEMQPRHYDKFAEVYSNSGDTVEFAQNVGSYVSDRIPPMAWFGLMSATCLIGFLILLMGAFNIPFCNVQPMIPIWLLVLGVLIIISSCVRIYAAIPMPSNRRRQAQAQTRATRLSSDLCIKGTELILFLTIIIWMILGCVWVYGSKWYVHFDESMFEEHYCDPSLYWIAFCVCTGGLVCIALIVIAILIMMMGGAMKSN</sequence>
<feature type="compositionally biased region" description="Basic and acidic residues" evidence="1">
    <location>
        <begin position="1"/>
        <end position="11"/>
    </location>
</feature>
<evidence type="ECO:0000256" key="1">
    <source>
        <dbReference type="SAM" id="MobiDB-lite"/>
    </source>
</evidence>